<keyword evidence="4 7" id="KW-0472">Membrane</keyword>
<evidence type="ECO:0000256" key="4">
    <source>
        <dbReference type="ARBA" id="ARBA00023136"/>
    </source>
</evidence>
<dbReference type="AlphaFoldDB" id="A0A1S3DVC5"/>
<proteinExistence type="inferred from homology"/>
<evidence type="ECO:0000313" key="10">
    <source>
        <dbReference type="RefSeq" id="XP_008488280.1"/>
    </source>
</evidence>
<evidence type="ECO:0000256" key="2">
    <source>
        <dbReference type="ARBA" id="ARBA00022692"/>
    </source>
</evidence>
<feature type="transmembrane region" description="Helical" evidence="7">
    <location>
        <begin position="18"/>
        <end position="35"/>
    </location>
</feature>
<feature type="transmembrane region" description="Helical" evidence="7">
    <location>
        <begin position="122"/>
        <end position="147"/>
    </location>
</feature>
<dbReference type="RefSeq" id="XP_008488280.1">
    <property type="nucleotide sequence ID" value="XM_008490058.3"/>
</dbReference>
<feature type="transmembrane region" description="Helical" evidence="7">
    <location>
        <begin position="234"/>
        <end position="255"/>
    </location>
</feature>
<keyword evidence="9" id="KW-1185">Reference proteome</keyword>
<dbReference type="OMA" id="GHREGHP"/>
<dbReference type="PaxDb" id="121845-A0A1S3DVC5"/>
<protein>
    <submittedName>
        <fullName evidence="10">Transmembrane protein 104 homolog</fullName>
    </submittedName>
</protein>
<dbReference type="GO" id="GO:0016020">
    <property type="term" value="C:membrane"/>
    <property type="evidence" value="ECO:0007669"/>
    <property type="project" value="UniProtKB-SubCell"/>
</dbReference>
<evidence type="ECO:0000256" key="1">
    <source>
        <dbReference type="ARBA" id="ARBA00004141"/>
    </source>
</evidence>
<accession>A0A1S3DVC5</accession>
<comment type="subcellular location">
    <subcellularLocation>
        <location evidence="1">Membrane</location>
        <topology evidence="1">Multi-pass membrane protein</topology>
    </subcellularLocation>
</comment>
<organism evidence="9 10">
    <name type="scientific">Diaphorina citri</name>
    <name type="common">Asian citrus psyllid</name>
    <dbReference type="NCBI Taxonomy" id="121845"/>
    <lineage>
        <taxon>Eukaryota</taxon>
        <taxon>Metazoa</taxon>
        <taxon>Ecdysozoa</taxon>
        <taxon>Arthropoda</taxon>
        <taxon>Hexapoda</taxon>
        <taxon>Insecta</taxon>
        <taxon>Pterygota</taxon>
        <taxon>Neoptera</taxon>
        <taxon>Paraneoptera</taxon>
        <taxon>Hemiptera</taxon>
        <taxon>Sternorrhyncha</taxon>
        <taxon>Psylloidea</taxon>
        <taxon>Psyllidae</taxon>
        <taxon>Diaphorininae</taxon>
        <taxon>Diaphorina</taxon>
    </lineage>
</organism>
<evidence type="ECO:0000313" key="9">
    <source>
        <dbReference type="Proteomes" id="UP000079169"/>
    </source>
</evidence>
<feature type="transmembrane region" description="Helical" evidence="7">
    <location>
        <begin position="307"/>
        <end position="327"/>
    </location>
</feature>
<evidence type="ECO:0000256" key="3">
    <source>
        <dbReference type="ARBA" id="ARBA00022989"/>
    </source>
</evidence>
<dbReference type="KEGG" id="dci:103525013"/>
<feature type="transmembrane region" description="Helical" evidence="7">
    <location>
        <begin position="279"/>
        <end position="300"/>
    </location>
</feature>
<evidence type="ECO:0000259" key="8">
    <source>
        <dbReference type="Pfam" id="PF01490"/>
    </source>
</evidence>
<reference evidence="10" key="1">
    <citation type="submission" date="2025-08" db="UniProtKB">
        <authorList>
            <consortium name="RefSeq"/>
        </authorList>
    </citation>
    <scope>IDENTIFICATION</scope>
</reference>
<keyword evidence="3 7" id="KW-1133">Transmembrane helix</keyword>
<feature type="transmembrane region" description="Helical" evidence="7">
    <location>
        <begin position="159"/>
        <end position="179"/>
    </location>
</feature>
<feature type="domain" description="Amino acid transporter transmembrane" evidence="8">
    <location>
        <begin position="13"/>
        <end position="60"/>
    </location>
</feature>
<evidence type="ECO:0000256" key="6">
    <source>
        <dbReference type="ARBA" id="ARBA00038166"/>
    </source>
</evidence>
<feature type="transmembrane region" description="Helical" evidence="7">
    <location>
        <begin position="191"/>
        <end position="213"/>
    </location>
</feature>
<dbReference type="InterPro" id="IPR013057">
    <property type="entry name" value="AA_transpt_TM"/>
</dbReference>
<evidence type="ECO:0000256" key="7">
    <source>
        <dbReference type="SAM" id="Phobius"/>
    </source>
</evidence>
<keyword evidence="2 7" id="KW-0812">Transmembrane</keyword>
<comment type="similarity">
    <text evidence="6">Belongs to the TMEM104 family.</text>
</comment>
<name>A0A1S3DVC5_DIACI</name>
<keyword evidence="5" id="KW-0325">Glycoprotein</keyword>
<feature type="transmembrane region" description="Helical" evidence="7">
    <location>
        <begin position="42"/>
        <end position="61"/>
    </location>
</feature>
<dbReference type="Proteomes" id="UP000079169">
    <property type="component" value="Unplaced"/>
</dbReference>
<dbReference type="PANTHER" id="PTHR16189">
    <property type="entry name" value="TRANSMEMBRANE PROTEIN 104-RELATED"/>
    <property type="match status" value="1"/>
</dbReference>
<dbReference type="PANTHER" id="PTHR16189:SF0">
    <property type="entry name" value="TRANSMEMBRANE PROTEIN 104"/>
    <property type="match status" value="1"/>
</dbReference>
<evidence type="ECO:0000256" key="5">
    <source>
        <dbReference type="ARBA" id="ARBA00023180"/>
    </source>
</evidence>
<dbReference type="GeneID" id="103525013"/>
<sequence>MMEDAEFTIVNKYSTPTGLIYIFNLVIGTGALTLPKAVHETGWLLGSIFLVLICFFSSISVDTSVDEHFSSENTPLNGTMEVRNTDLFPNFPTEPKVLYTLESKVEMAEMSSMYFSKLGRSLFVLVLVVYLFGDLSIYCATVAKSLVNIVWRFCFIKNFIMGNFRAFFIMTVLATMRLFNKNLPHGRPSPILWDGVSTMFGCGVYSFMCHHSLPSVVTPMRNKSHLVKLTGFDLMLVVLVYLLLSLTGVFAFPSIEDVYSLNFIPDRKTASSGLEILDYFLIMFPVITLSTSFPIIAVTLRNNLQEHVYRACIQYVIPAFIVIFSRADLPEDLKQIPNQFRSPFNSFLWPILILVWAGITIAFVTINHIDKIFQGLITDVAQKVTPGFL</sequence>
<feature type="transmembrane region" description="Helical" evidence="7">
    <location>
        <begin position="347"/>
        <end position="366"/>
    </location>
</feature>
<gene>
    <name evidence="10" type="primary">LOC103525013</name>
</gene>
<dbReference type="Pfam" id="PF01490">
    <property type="entry name" value="Aa_trans"/>
    <property type="match status" value="1"/>
</dbReference>